<evidence type="ECO:0008006" key="3">
    <source>
        <dbReference type="Google" id="ProtNLM"/>
    </source>
</evidence>
<accession>A0A1V6C597</accession>
<dbReference type="InterPro" id="IPR021458">
    <property type="entry name" value="Rv0495c"/>
</dbReference>
<protein>
    <recommendedName>
        <fullName evidence="3">Flagellin N-methylase</fullName>
    </recommendedName>
</protein>
<dbReference type="Proteomes" id="UP000485562">
    <property type="component" value="Unassembled WGS sequence"/>
</dbReference>
<reference evidence="2" key="1">
    <citation type="submission" date="2017-02" db="EMBL/GenBank/DDBJ databases">
        <title>Delving into the versatile metabolic prowess of the omnipresent phylum Bacteroidetes.</title>
        <authorList>
            <person name="Nobu M.K."/>
            <person name="Mei R."/>
            <person name="Narihiro T."/>
            <person name="Kuroda K."/>
            <person name="Liu W.-T."/>
        </authorList>
    </citation>
    <scope>NUCLEOTIDE SEQUENCE</scope>
    <source>
        <strain evidence="2">ADurb.Bin131</strain>
    </source>
</reference>
<name>A0A1V6C597_UNCT6</name>
<gene>
    <name evidence="2" type="ORF">BWX89_01475</name>
</gene>
<evidence type="ECO:0000256" key="1">
    <source>
        <dbReference type="ARBA" id="ARBA00093770"/>
    </source>
</evidence>
<dbReference type="AlphaFoldDB" id="A0A1V6C597"/>
<organism evidence="2">
    <name type="scientific">candidate division TA06 bacterium ADurb.Bin131</name>
    <dbReference type="NCBI Taxonomy" id="1852827"/>
    <lineage>
        <taxon>Bacteria</taxon>
        <taxon>Bacteria division TA06</taxon>
    </lineage>
</organism>
<comment type="caution">
    <text evidence="2">The sequence shown here is derived from an EMBL/GenBank/DDBJ whole genome shotgun (WGS) entry which is preliminary data.</text>
</comment>
<comment type="similarity">
    <text evidence="1">Belongs to the Rv0495c family.</text>
</comment>
<evidence type="ECO:0000313" key="2">
    <source>
        <dbReference type="EMBL" id="OQB72088.1"/>
    </source>
</evidence>
<proteinExistence type="inferred from homology"/>
<dbReference type="Pfam" id="PF11307">
    <property type="entry name" value="DUF3109"/>
    <property type="match status" value="1"/>
</dbReference>
<sequence>MFLINRILISAEIITKRFSCDISECRGICCCDGEYGAPVEFGEIEVLQSILKDIVPYLSEKSNHKIKAEGVCKRSVWGGYETPLSDDGSCVYAVEKNGIVFCGIELAWKDGKITFRKPISCHLYPVRVRKFGIFECLVYEHWDICRSHNSENTPLVFEFVSDALQRKYGADFVDRLREIAYK</sequence>
<dbReference type="EMBL" id="MWDQ01000141">
    <property type="protein sequence ID" value="OQB72088.1"/>
    <property type="molecule type" value="Genomic_DNA"/>
</dbReference>